<dbReference type="Proteomes" id="UP000014411">
    <property type="component" value="Unassembled WGS sequence"/>
</dbReference>
<dbReference type="STRING" id="990285.RGCCGE502_09260"/>
<name>S3IIA7_9HYPH</name>
<organism evidence="2 3">
    <name type="scientific">Rhizobium grahamii CCGE 502</name>
    <dbReference type="NCBI Taxonomy" id="990285"/>
    <lineage>
        <taxon>Bacteria</taxon>
        <taxon>Pseudomonadati</taxon>
        <taxon>Pseudomonadota</taxon>
        <taxon>Alphaproteobacteria</taxon>
        <taxon>Hyphomicrobiales</taxon>
        <taxon>Rhizobiaceae</taxon>
        <taxon>Rhizobium/Agrobacterium group</taxon>
        <taxon>Rhizobium</taxon>
    </lineage>
</organism>
<evidence type="ECO:0000313" key="2">
    <source>
        <dbReference type="EMBL" id="EPE98603.1"/>
    </source>
</evidence>
<evidence type="ECO:0008006" key="4">
    <source>
        <dbReference type="Google" id="ProtNLM"/>
    </source>
</evidence>
<evidence type="ECO:0000313" key="3">
    <source>
        <dbReference type="Proteomes" id="UP000014411"/>
    </source>
</evidence>
<comment type="caution">
    <text evidence="2">The sequence shown here is derived from an EMBL/GenBank/DDBJ whole genome shotgun (WGS) entry which is preliminary data.</text>
</comment>
<proteinExistence type="predicted"/>
<evidence type="ECO:0000256" key="1">
    <source>
        <dbReference type="SAM" id="MobiDB-lite"/>
    </source>
</evidence>
<dbReference type="AlphaFoldDB" id="S3IIA7"/>
<dbReference type="RefSeq" id="WP_016553890.1">
    <property type="nucleotide sequence ID" value="NZ_AEYE02000011.1"/>
</dbReference>
<sequence length="142" mass="16064">MAARGRKSAASTEIVIASNVEVINRPQPPRELTAEQGAEWRAVVDRMPADWFPRETHAMLTQYCRHVIVARRVAQLIQKAEKAEAFDVDGYDKLLKMQEREGRAISSLATRMRITQQATVRAESARKPGQITAPWEDYGEDD</sequence>
<dbReference type="EMBL" id="AEYE02000011">
    <property type="protein sequence ID" value="EPE98603.1"/>
    <property type="molecule type" value="Genomic_DNA"/>
</dbReference>
<keyword evidence="3" id="KW-1185">Reference proteome</keyword>
<gene>
    <name evidence="2" type="ORF">RGCCGE502_09260</name>
</gene>
<dbReference type="HOGENOM" id="CLU_1793495_0_0_5"/>
<protein>
    <recommendedName>
        <fullName evidence="4">Phage terminase small subunit</fullName>
    </recommendedName>
</protein>
<feature type="region of interest" description="Disordered" evidence="1">
    <location>
        <begin position="119"/>
        <end position="142"/>
    </location>
</feature>
<dbReference type="eggNOG" id="ENOG503175X">
    <property type="taxonomic scope" value="Bacteria"/>
</dbReference>
<accession>S3IIA7</accession>
<reference evidence="2 3" key="1">
    <citation type="journal article" date="2012" name="J. Bacteriol.">
        <title>Genome sequence of Rhizobium grahamii CCGE502, a broad-host-range symbiont with low nodulation competitiveness in Phaseolus vulgaris.</title>
        <authorList>
            <person name="Althabegoiti M.J."/>
            <person name="Lozano L."/>
            <person name="Torres-Tejerizo G."/>
            <person name="Ormeno-Orrillo E."/>
            <person name="Rogel M.A."/>
            <person name="Gonzalez V."/>
            <person name="Martinez-Romero E."/>
        </authorList>
    </citation>
    <scope>NUCLEOTIDE SEQUENCE [LARGE SCALE GENOMIC DNA]</scope>
    <source>
        <strain evidence="2 3">CCGE 502</strain>
    </source>
</reference>